<organism evidence="1 2">
    <name type="scientific">Kroppenstedtia pulmonis</name>
    <dbReference type="NCBI Taxonomy" id="1380685"/>
    <lineage>
        <taxon>Bacteria</taxon>
        <taxon>Bacillati</taxon>
        <taxon>Bacillota</taxon>
        <taxon>Bacilli</taxon>
        <taxon>Bacillales</taxon>
        <taxon>Thermoactinomycetaceae</taxon>
        <taxon>Kroppenstedtia</taxon>
    </lineage>
</organism>
<dbReference type="AlphaFoldDB" id="A0A7D4CW74"/>
<dbReference type="RefSeq" id="WP_173222914.1">
    <property type="nucleotide sequence ID" value="NZ_CP048104.1"/>
</dbReference>
<accession>A0A7D4CW74</accession>
<dbReference type="KEGG" id="kpul:GXN76_10390"/>
<sequence length="85" mass="9219">MPTHRVAVEKGLEAVGDYLQHQGYDVIQFQADETDTMDCDCCVISGMDKNVAGIEDVAFQGSVINANGMTPEEVGEKVRERIGEG</sequence>
<protein>
    <submittedName>
        <fullName evidence="1">YkuS family protein</fullName>
    </submittedName>
</protein>
<name>A0A7D4CW74_9BACL</name>
<keyword evidence="2" id="KW-1185">Reference proteome</keyword>
<dbReference type="EMBL" id="CP048104">
    <property type="protein sequence ID" value="QKG84837.1"/>
    <property type="molecule type" value="Genomic_DNA"/>
</dbReference>
<reference evidence="1 2" key="1">
    <citation type="submission" date="2020-01" db="EMBL/GenBank/DDBJ databases">
        <authorList>
            <person name="Gulvik C.A."/>
            <person name="Batra D.G."/>
        </authorList>
    </citation>
    <scope>NUCLEOTIDE SEQUENCE [LARGE SCALE GENOMIC DNA]</scope>
    <source>
        <strain evidence="1 2">W9323</strain>
    </source>
</reference>
<proteinExistence type="predicted"/>
<evidence type="ECO:0000313" key="1">
    <source>
        <dbReference type="EMBL" id="QKG84837.1"/>
    </source>
</evidence>
<dbReference type="Proteomes" id="UP000503088">
    <property type="component" value="Chromosome"/>
</dbReference>
<dbReference type="InterPro" id="IPR005370">
    <property type="entry name" value="UPF0180"/>
</dbReference>
<gene>
    <name evidence="1" type="ORF">GXN76_10390</name>
</gene>
<dbReference type="Pfam" id="PF03698">
    <property type="entry name" value="UPF0180"/>
    <property type="match status" value="1"/>
</dbReference>
<evidence type="ECO:0000313" key="2">
    <source>
        <dbReference type="Proteomes" id="UP000503088"/>
    </source>
</evidence>